<dbReference type="GO" id="GO:0043842">
    <property type="term" value="F:Kdo transferase activity"/>
    <property type="evidence" value="ECO:0007669"/>
    <property type="project" value="UniProtKB-EC"/>
</dbReference>
<name>A0A5R9J4M2_9PROT</name>
<dbReference type="PANTHER" id="PTHR42755:SF1">
    <property type="entry name" value="3-DEOXY-D-MANNO-OCTULOSONIC ACID TRANSFERASE, MITOCHONDRIAL-RELATED"/>
    <property type="match status" value="1"/>
</dbReference>
<gene>
    <name evidence="12" type="ORF">FE263_15310</name>
</gene>
<dbReference type="Gene3D" id="3.40.50.11720">
    <property type="entry name" value="3-Deoxy-D-manno-octulosonic-acid transferase, N-terminal domain"/>
    <property type="match status" value="1"/>
</dbReference>
<evidence type="ECO:0000256" key="7">
    <source>
        <dbReference type="ARBA" id="ARBA00049183"/>
    </source>
</evidence>
<keyword evidence="10" id="KW-0472">Membrane</keyword>
<keyword evidence="13" id="KW-1185">Reference proteome</keyword>
<evidence type="ECO:0000313" key="12">
    <source>
        <dbReference type="EMBL" id="TLU71929.1"/>
    </source>
</evidence>
<keyword evidence="5 10" id="KW-0808">Transferase</keyword>
<dbReference type="Gene3D" id="3.40.50.2000">
    <property type="entry name" value="Glycogen Phosphorylase B"/>
    <property type="match status" value="1"/>
</dbReference>
<dbReference type="EMBL" id="VCDI01000005">
    <property type="protein sequence ID" value="TLU71929.1"/>
    <property type="molecule type" value="Genomic_DNA"/>
</dbReference>
<dbReference type="Proteomes" id="UP000305654">
    <property type="component" value="Unassembled WGS sequence"/>
</dbReference>
<dbReference type="AlphaFoldDB" id="A0A5R9J4M2"/>
<evidence type="ECO:0000256" key="2">
    <source>
        <dbReference type="ARBA" id="ARBA00004713"/>
    </source>
</evidence>
<comment type="caution">
    <text evidence="12">The sequence shown here is derived from an EMBL/GenBank/DDBJ whole genome shotgun (WGS) entry which is preliminary data.</text>
</comment>
<evidence type="ECO:0000256" key="1">
    <source>
        <dbReference type="ARBA" id="ARBA00003394"/>
    </source>
</evidence>
<evidence type="ECO:0000256" key="10">
    <source>
        <dbReference type="RuleBase" id="RU365103"/>
    </source>
</evidence>
<dbReference type="OrthoDB" id="9789797at2"/>
<reference evidence="12 13" key="1">
    <citation type="submission" date="2019-05" db="EMBL/GenBank/DDBJ databases">
        <authorList>
            <person name="Pankratov T."/>
            <person name="Grouzdev D."/>
        </authorList>
    </citation>
    <scope>NUCLEOTIDE SEQUENCE [LARGE SCALE GENOMIC DNA]</scope>
    <source>
        <strain evidence="12 13">KEBCLARHB70R</strain>
    </source>
</reference>
<dbReference type="GO" id="GO:0009245">
    <property type="term" value="P:lipid A biosynthetic process"/>
    <property type="evidence" value="ECO:0007669"/>
    <property type="project" value="TreeGrafter"/>
</dbReference>
<dbReference type="SUPFAM" id="SSF53756">
    <property type="entry name" value="UDP-Glycosyltransferase/glycogen phosphorylase"/>
    <property type="match status" value="1"/>
</dbReference>
<feature type="site" description="Transition state stabilizer" evidence="9">
    <location>
        <position position="139"/>
    </location>
</feature>
<dbReference type="Pfam" id="PF04413">
    <property type="entry name" value="Glycos_transf_N"/>
    <property type="match status" value="1"/>
</dbReference>
<comment type="function">
    <text evidence="1 10">Involved in lipopolysaccharide (LPS) biosynthesis. Catalyzes the transfer of 3-deoxy-D-manno-octulosonate (Kdo) residue(s) from CMP-Kdo to lipid IV(A), the tetraacyldisaccharide-1,4'-bisphosphate precursor of lipid A.</text>
</comment>
<dbReference type="InterPro" id="IPR038107">
    <property type="entry name" value="Glycos_transf_N_sf"/>
</dbReference>
<feature type="site" description="Transition state stabilizer" evidence="9">
    <location>
        <position position="215"/>
    </location>
</feature>
<comment type="catalytic activity">
    <reaction evidence="7 10">
        <text>lipid IVA (E. coli) + CMP-3-deoxy-beta-D-manno-octulosonate = alpha-Kdo-(2-&gt;6)-lipid IVA (E. coli) + CMP + H(+)</text>
        <dbReference type="Rhea" id="RHEA:28066"/>
        <dbReference type="ChEBI" id="CHEBI:15378"/>
        <dbReference type="ChEBI" id="CHEBI:58603"/>
        <dbReference type="ChEBI" id="CHEBI:60364"/>
        <dbReference type="ChEBI" id="CHEBI:60377"/>
        <dbReference type="ChEBI" id="CHEBI:85987"/>
        <dbReference type="EC" id="2.4.99.12"/>
    </reaction>
</comment>
<evidence type="ECO:0000256" key="9">
    <source>
        <dbReference type="PIRSR" id="PIRSR639901-2"/>
    </source>
</evidence>
<dbReference type="UniPathway" id="UPA00958"/>
<keyword evidence="10" id="KW-1003">Cell membrane</keyword>
<evidence type="ECO:0000256" key="6">
    <source>
        <dbReference type="ARBA" id="ARBA00031445"/>
    </source>
</evidence>
<evidence type="ECO:0000256" key="3">
    <source>
        <dbReference type="ARBA" id="ARBA00012621"/>
    </source>
</evidence>
<sequence length="432" mass="46906">MAAWVWWLAGTLAEPPLRLLLRRRLARGKEHPDRLGERRGRATLARPPGRLLWLHAASVGETVSVLPLLEALCRVDPALHVLMTTGSLTSQRLLAQRLPGLGDQGLGGRVLHQFVPLDVPRWLHRFLRHWQPQAVALVESELWPNLILAVRKREVPLVLINARMSERSDRAWRRLPSLSGALLRRFTWITARSEEDASRLRALGAPEVDTPGDLKHAAPVLPVDEAELERVRYAVAGRPVLLAACTHEGEEAVVAQAHARLRSRHPGLLTIVAPRHPERGAGIAAALGGAPRRALEQLPAPAHEFWICDTLGELGLLYRLCGIAFLGNSLPQARAHGGGGGHNPFEPARLGCLVATGPLTSNFNAAFQALDGVEAVTVTAGADAIADWADAMLRDPLLRTQRAEAARSIATQASGLPDQLAGRLLALMDDRG</sequence>
<dbReference type="InterPro" id="IPR007507">
    <property type="entry name" value="Glycos_transf_N"/>
</dbReference>
<evidence type="ECO:0000256" key="5">
    <source>
        <dbReference type="ARBA" id="ARBA00022679"/>
    </source>
</evidence>
<evidence type="ECO:0000256" key="4">
    <source>
        <dbReference type="ARBA" id="ARBA00019077"/>
    </source>
</evidence>
<evidence type="ECO:0000259" key="11">
    <source>
        <dbReference type="Pfam" id="PF04413"/>
    </source>
</evidence>
<feature type="domain" description="3-deoxy-D-manno-octulosonic-acid transferase N-terminal" evidence="11">
    <location>
        <begin position="34"/>
        <end position="216"/>
    </location>
</feature>
<accession>A0A5R9J4M2</accession>
<comment type="subcellular location">
    <subcellularLocation>
        <location evidence="10">Cell membrane</location>
    </subcellularLocation>
</comment>
<organism evidence="12 13">
    <name type="scientific">Lichenicoccus roseus</name>
    <dbReference type="NCBI Taxonomy" id="2683649"/>
    <lineage>
        <taxon>Bacteria</taxon>
        <taxon>Pseudomonadati</taxon>
        <taxon>Pseudomonadota</taxon>
        <taxon>Alphaproteobacteria</taxon>
        <taxon>Acetobacterales</taxon>
        <taxon>Acetobacteraceae</taxon>
        <taxon>Lichenicoccus</taxon>
    </lineage>
</organism>
<dbReference type="EC" id="2.4.99.12" evidence="3 10"/>
<evidence type="ECO:0000313" key="13">
    <source>
        <dbReference type="Proteomes" id="UP000305654"/>
    </source>
</evidence>
<feature type="active site" description="Proton acceptor" evidence="8">
    <location>
        <position position="61"/>
    </location>
</feature>
<proteinExistence type="inferred from homology"/>
<protein>
    <recommendedName>
        <fullName evidence="4 10">3-deoxy-D-manno-octulosonic acid transferase</fullName>
        <shortName evidence="10">Kdo transferase</shortName>
        <ecNumber evidence="3 10">2.4.99.12</ecNumber>
    </recommendedName>
    <alternativeName>
        <fullName evidence="6 10">Lipid IV(A) 3-deoxy-D-manno-octulosonic acid transferase</fullName>
    </alternativeName>
</protein>
<dbReference type="GO" id="GO:0009244">
    <property type="term" value="P:lipopolysaccharide core region biosynthetic process"/>
    <property type="evidence" value="ECO:0007669"/>
    <property type="project" value="UniProtKB-UniRule"/>
</dbReference>
<evidence type="ECO:0000256" key="8">
    <source>
        <dbReference type="PIRSR" id="PIRSR639901-1"/>
    </source>
</evidence>
<comment type="similarity">
    <text evidence="10">Belongs to the glycosyltransferase group 1 family.</text>
</comment>
<dbReference type="PANTHER" id="PTHR42755">
    <property type="entry name" value="3-DEOXY-MANNO-OCTULOSONATE CYTIDYLYLTRANSFERASE"/>
    <property type="match status" value="1"/>
</dbReference>
<keyword evidence="10" id="KW-0448">Lipopolysaccharide biosynthesis</keyword>
<comment type="pathway">
    <text evidence="2 10">Bacterial outer membrane biogenesis; LPS core biosynthesis.</text>
</comment>
<dbReference type="GO" id="GO:0005886">
    <property type="term" value="C:plasma membrane"/>
    <property type="evidence" value="ECO:0007669"/>
    <property type="project" value="UniProtKB-SubCell"/>
</dbReference>
<dbReference type="InterPro" id="IPR039901">
    <property type="entry name" value="Kdotransferase"/>
</dbReference>